<dbReference type="RefSeq" id="XP_022395254.1">
    <property type="nucleotide sequence ID" value="XM_022540170.1"/>
</dbReference>
<dbReference type="Proteomes" id="UP000184300">
    <property type="component" value="Unassembled WGS sequence"/>
</dbReference>
<evidence type="ECO:0000313" key="1">
    <source>
        <dbReference type="EMBL" id="OJJ78556.1"/>
    </source>
</evidence>
<gene>
    <name evidence="1" type="ORF">ASPGLDRAFT_1207475</name>
</gene>
<reference evidence="2" key="1">
    <citation type="journal article" date="2017" name="Genome Biol.">
        <title>Comparative genomics reveals high biological diversity and specific adaptations in the industrially and medically important fungal genus Aspergillus.</title>
        <authorList>
            <person name="de Vries R.P."/>
            <person name="Riley R."/>
            <person name="Wiebenga A."/>
            <person name="Aguilar-Osorio G."/>
            <person name="Amillis S."/>
            <person name="Uchima C.A."/>
            <person name="Anderluh G."/>
            <person name="Asadollahi M."/>
            <person name="Askin M."/>
            <person name="Barry K."/>
            <person name="Battaglia E."/>
            <person name="Bayram O."/>
            <person name="Benocci T."/>
            <person name="Braus-Stromeyer S.A."/>
            <person name="Caldana C."/>
            <person name="Canovas D."/>
            <person name="Cerqueira G.C."/>
            <person name="Chen F."/>
            <person name="Chen W."/>
            <person name="Choi C."/>
            <person name="Clum A."/>
            <person name="Dos Santos R.A."/>
            <person name="Damasio A.R."/>
            <person name="Diallinas G."/>
            <person name="Emri T."/>
            <person name="Fekete E."/>
            <person name="Flipphi M."/>
            <person name="Freyberg S."/>
            <person name="Gallo A."/>
            <person name="Gournas C."/>
            <person name="Habgood R."/>
            <person name="Hainaut M."/>
            <person name="Harispe M.L."/>
            <person name="Henrissat B."/>
            <person name="Hilden K.S."/>
            <person name="Hope R."/>
            <person name="Hossain A."/>
            <person name="Karabika E."/>
            <person name="Karaffa L."/>
            <person name="Karanyi Z."/>
            <person name="Krasevec N."/>
            <person name="Kuo A."/>
            <person name="Kusch H."/>
            <person name="LaButti K."/>
            <person name="Lagendijk E.L."/>
            <person name="Lapidus A."/>
            <person name="Levasseur A."/>
            <person name="Lindquist E."/>
            <person name="Lipzen A."/>
            <person name="Logrieco A.F."/>
            <person name="MacCabe A."/>
            <person name="Maekelae M.R."/>
            <person name="Malavazi I."/>
            <person name="Melin P."/>
            <person name="Meyer V."/>
            <person name="Mielnichuk N."/>
            <person name="Miskei M."/>
            <person name="Molnar A.P."/>
            <person name="Mule G."/>
            <person name="Ngan C.Y."/>
            <person name="Orejas M."/>
            <person name="Orosz E."/>
            <person name="Ouedraogo J.P."/>
            <person name="Overkamp K.M."/>
            <person name="Park H.-S."/>
            <person name="Perrone G."/>
            <person name="Piumi F."/>
            <person name="Punt P.J."/>
            <person name="Ram A.F."/>
            <person name="Ramon A."/>
            <person name="Rauscher S."/>
            <person name="Record E."/>
            <person name="Riano-Pachon D.M."/>
            <person name="Robert V."/>
            <person name="Roehrig J."/>
            <person name="Ruller R."/>
            <person name="Salamov A."/>
            <person name="Salih N.S."/>
            <person name="Samson R.A."/>
            <person name="Sandor E."/>
            <person name="Sanguinetti M."/>
            <person name="Schuetze T."/>
            <person name="Sepcic K."/>
            <person name="Shelest E."/>
            <person name="Sherlock G."/>
            <person name="Sophianopoulou V."/>
            <person name="Squina F.M."/>
            <person name="Sun H."/>
            <person name="Susca A."/>
            <person name="Todd R.B."/>
            <person name="Tsang A."/>
            <person name="Unkles S.E."/>
            <person name="van de Wiele N."/>
            <person name="van Rossen-Uffink D."/>
            <person name="Oliveira J.V."/>
            <person name="Vesth T.C."/>
            <person name="Visser J."/>
            <person name="Yu J.-H."/>
            <person name="Zhou M."/>
            <person name="Andersen M.R."/>
            <person name="Archer D.B."/>
            <person name="Baker S.E."/>
            <person name="Benoit I."/>
            <person name="Brakhage A.A."/>
            <person name="Braus G.H."/>
            <person name="Fischer R."/>
            <person name="Frisvad J.C."/>
            <person name="Goldman G.H."/>
            <person name="Houbraken J."/>
            <person name="Oakley B."/>
            <person name="Pocsi I."/>
            <person name="Scazzocchio C."/>
            <person name="Seiboth B."/>
            <person name="vanKuyk P.A."/>
            <person name="Wortman J."/>
            <person name="Dyer P.S."/>
            <person name="Grigoriev I.V."/>
        </authorList>
    </citation>
    <scope>NUCLEOTIDE SEQUENCE [LARGE SCALE GENOMIC DNA]</scope>
    <source>
        <strain evidence="2">CBS 516.65</strain>
    </source>
</reference>
<sequence>MMLNEIATKVPFETSVEGHEIRGLAWRESLWPWEYAHLMPRWELVSRTPKTAAEVAFFGHLLTVTSVNGAVFNALSMN</sequence>
<name>A0A1L9V3R3_ASPGL</name>
<evidence type="ECO:0000313" key="2">
    <source>
        <dbReference type="Proteomes" id="UP000184300"/>
    </source>
</evidence>
<keyword evidence="2" id="KW-1185">Reference proteome</keyword>
<accession>A0A1L9V3R3</accession>
<dbReference type="VEuPathDB" id="FungiDB:ASPGLDRAFT_1207475"/>
<organism evidence="1 2">
    <name type="scientific">Aspergillus glaucus CBS 516.65</name>
    <dbReference type="NCBI Taxonomy" id="1160497"/>
    <lineage>
        <taxon>Eukaryota</taxon>
        <taxon>Fungi</taxon>
        <taxon>Dikarya</taxon>
        <taxon>Ascomycota</taxon>
        <taxon>Pezizomycotina</taxon>
        <taxon>Eurotiomycetes</taxon>
        <taxon>Eurotiomycetidae</taxon>
        <taxon>Eurotiales</taxon>
        <taxon>Aspergillaceae</taxon>
        <taxon>Aspergillus</taxon>
        <taxon>Aspergillus subgen. Aspergillus</taxon>
    </lineage>
</organism>
<proteinExistence type="predicted"/>
<dbReference type="AlphaFoldDB" id="A0A1L9V3R3"/>
<dbReference type="EMBL" id="KV878933">
    <property type="protein sequence ID" value="OJJ78556.1"/>
    <property type="molecule type" value="Genomic_DNA"/>
</dbReference>
<protein>
    <submittedName>
        <fullName evidence="1">Uncharacterized protein</fullName>
    </submittedName>
</protein>
<dbReference type="GeneID" id="34456431"/>